<reference evidence="1" key="1">
    <citation type="submission" date="2020-08" db="EMBL/GenBank/DDBJ databases">
        <title>Multicomponent nature underlies the extraordinary mechanical properties of spider dragline silk.</title>
        <authorList>
            <person name="Kono N."/>
            <person name="Nakamura H."/>
            <person name="Mori M."/>
            <person name="Yoshida Y."/>
            <person name="Ohtoshi R."/>
            <person name="Malay A.D."/>
            <person name="Moran D.A.P."/>
            <person name="Tomita M."/>
            <person name="Numata K."/>
            <person name="Arakawa K."/>
        </authorList>
    </citation>
    <scope>NUCLEOTIDE SEQUENCE</scope>
</reference>
<sequence>MDLSRGPCIPYFGLPSKGVADPPPHETDNELKLSEMEKFFSSILFHRSVNFDHLRGWPNIQHLLELFLSKIRKDWGVSPSWSLRNYSHEGIHSKIGVCSKINQK</sequence>
<keyword evidence="2" id="KW-1185">Reference proteome</keyword>
<dbReference type="EMBL" id="BMAW01056954">
    <property type="protein sequence ID" value="GFT08459.1"/>
    <property type="molecule type" value="Genomic_DNA"/>
</dbReference>
<accession>A0A8X6NDN4</accession>
<evidence type="ECO:0000313" key="1">
    <source>
        <dbReference type="EMBL" id="GFT08459.1"/>
    </source>
</evidence>
<name>A0A8X6NDN4_NEPPI</name>
<protein>
    <submittedName>
        <fullName evidence="1">Uncharacterized protein</fullName>
    </submittedName>
</protein>
<comment type="caution">
    <text evidence="1">The sequence shown here is derived from an EMBL/GenBank/DDBJ whole genome shotgun (WGS) entry which is preliminary data.</text>
</comment>
<organism evidence="1 2">
    <name type="scientific">Nephila pilipes</name>
    <name type="common">Giant wood spider</name>
    <name type="synonym">Nephila maculata</name>
    <dbReference type="NCBI Taxonomy" id="299642"/>
    <lineage>
        <taxon>Eukaryota</taxon>
        <taxon>Metazoa</taxon>
        <taxon>Ecdysozoa</taxon>
        <taxon>Arthropoda</taxon>
        <taxon>Chelicerata</taxon>
        <taxon>Arachnida</taxon>
        <taxon>Araneae</taxon>
        <taxon>Araneomorphae</taxon>
        <taxon>Entelegynae</taxon>
        <taxon>Araneoidea</taxon>
        <taxon>Nephilidae</taxon>
        <taxon>Nephila</taxon>
    </lineage>
</organism>
<gene>
    <name evidence="1" type="ORF">NPIL_599151</name>
</gene>
<proteinExistence type="predicted"/>
<dbReference type="AlphaFoldDB" id="A0A8X6NDN4"/>
<dbReference type="Proteomes" id="UP000887013">
    <property type="component" value="Unassembled WGS sequence"/>
</dbReference>
<evidence type="ECO:0000313" key="2">
    <source>
        <dbReference type="Proteomes" id="UP000887013"/>
    </source>
</evidence>